<dbReference type="PANTHER" id="PTHR36350:SF2">
    <property type="entry name" value="PROTEIN, PUTATIVE-RELATED"/>
    <property type="match status" value="1"/>
</dbReference>
<dbReference type="PANTHER" id="PTHR36350">
    <property type="entry name" value="TRANSMEMBRANE PROTEIN"/>
    <property type="match status" value="1"/>
</dbReference>
<proteinExistence type="predicted"/>
<dbReference type="Gramene" id="Jr03_14540_p1">
    <property type="protein sequence ID" value="cds.Jr03_14540_p1"/>
    <property type="gene ID" value="Jr03_14540"/>
</dbReference>
<keyword evidence="1" id="KW-1185">Reference proteome</keyword>
<dbReference type="RefSeq" id="XP_018817475.1">
    <property type="nucleotide sequence ID" value="XM_018961930.2"/>
</dbReference>
<accession>A0A2I4EDK7</accession>
<reference evidence="2" key="1">
    <citation type="submission" date="2025-08" db="UniProtKB">
        <authorList>
            <consortium name="RefSeq"/>
        </authorList>
    </citation>
    <scope>IDENTIFICATION</scope>
    <source>
        <tissue evidence="2">Leaves</tissue>
    </source>
</reference>
<dbReference type="GeneID" id="108988617"/>
<dbReference type="KEGG" id="jre:108988617"/>
<protein>
    <submittedName>
        <fullName evidence="2">Uncharacterized protein LOC108988617</fullName>
    </submittedName>
</protein>
<gene>
    <name evidence="2" type="primary">LOC108988617</name>
</gene>
<evidence type="ECO:0000313" key="1">
    <source>
        <dbReference type="Proteomes" id="UP000235220"/>
    </source>
</evidence>
<dbReference type="Proteomes" id="UP000235220">
    <property type="component" value="Chromosome 3"/>
</dbReference>
<sequence>MESALCHRHGHLPGLTLRIPNFPVNGASRVITRPHLSFSPTSLSLSNTNLCIYRRLGHAFSPIVCAMNRNPTPWRNDESDNKVVRAGTVGAASLMLACALGIISCSCMKSPKAMAICNNQKKREVVCISRAIYPEGGEALKYLSDMISVYSSQKKPAANFKLKGDKKISREQAAVLKKEAMWMVKSGKDNDAVRLLKNTLTECVGEESKFYVEMALVEVLICLGRWEEALQYNCICGQSENKIADFRVPLYSALINTMLDNKDSAQKCWEEFTVAVGSEGPPS</sequence>
<evidence type="ECO:0000313" key="2">
    <source>
        <dbReference type="RefSeq" id="XP_018817475.1"/>
    </source>
</evidence>
<organism evidence="1 2">
    <name type="scientific">Juglans regia</name>
    <name type="common">English walnut</name>
    <dbReference type="NCBI Taxonomy" id="51240"/>
    <lineage>
        <taxon>Eukaryota</taxon>
        <taxon>Viridiplantae</taxon>
        <taxon>Streptophyta</taxon>
        <taxon>Embryophyta</taxon>
        <taxon>Tracheophyta</taxon>
        <taxon>Spermatophyta</taxon>
        <taxon>Magnoliopsida</taxon>
        <taxon>eudicotyledons</taxon>
        <taxon>Gunneridae</taxon>
        <taxon>Pentapetalae</taxon>
        <taxon>rosids</taxon>
        <taxon>fabids</taxon>
        <taxon>Fagales</taxon>
        <taxon>Juglandaceae</taxon>
        <taxon>Juglans</taxon>
    </lineage>
</organism>
<dbReference type="AlphaFoldDB" id="A0A2I4EDK7"/>
<dbReference type="OrthoDB" id="1398107at2759"/>
<name>A0A2I4EDK7_JUGRE</name>